<dbReference type="RefSeq" id="WP_098696237.1">
    <property type="nucleotide sequence ID" value="NZ_CP023778.1"/>
</dbReference>
<sequence>MHTELPPVEIGTPLIVTEFSDRIAIRLPFIHSQLNKLAVEQVACTALHLHRQAGRPSAAALIIPSTGADFGPMGCAAMP</sequence>
<name>A0A291RNP3_9NOCA</name>
<accession>A0A291RNP3</accession>
<gene>
    <name evidence="1" type="ORF">CRH09_26460</name>
</gene>
<evidence type="ECO:0000313" key="2">
    <source>
        <dbReference type="Proteomes" id="UP000221961"/>
    </source>
</evidence>
<dbReference type="EMBL" id="CP023778">
    <property type="protein sequence ID" value="ATL69196.1"/>
    <property type="molecule type" value="Genomic_DNA"/>
</dbReference>
<evidence type="ECO:0000313" key="1">
    <source>
        <dbReference type="EMBL" id="ATL69196.1"/>
    </source>
</evidence>
<organism evidence="1 2">
    <name type="scientific">Nocardia terpenica</name>
    <dbReference type="NCBI Taxonomy" id="455432"/>
    <lineage>
        <taxon>Bacteria</taxon>
        <taxon>Bacillati</taxon>
        <taxon>Actinomycetota</taxon>
        <taxon>Actinomycetes</taxon>
        <taxon>Mycobacteriales</taxon>
        <taxon>Nocardiaceae</taxon>
        <taxon>Nocardia</taxon>
    </lineage>
</organism>
<reference evidence="1 2" key="1">
    <citation type="submission" date="2017-10" db="EMBL/GenBank/DDBJ databases">
        <title>Comparative genomics between pathogenic Norcardia.</title>
        <authorList>
            <person name="Zeng L."/>
        </authorList>
    </citation>
    <scope>NUCLEOTIDE SEQUENCE [LARGE SCALE GENOMIC DNA]</scope>
    <source>
        <strain evidence="1 2">NC_YFY_NT001</strain>
    </source>
</reference>
<dbReference type="GeneID" id="88360873"/>
<dbReference type="KEGG" id="ntp:CRH09_26460"/>
<proteinExistence type="predicted"/>
<dbReference type="AlphaFoldDB" id="A0A291RNP3"/>
<protein>
    <submittedName>
        <fullName evidence="1">Uncharacterized protein</fullName>
    </submittedName>
</protein>
<dbReference type="Proteomes" id="UP000221961">
    <property type="component" value="Chromosome"/>
</dbReference>